<dbReference type="Proteomes" id="UP001201163">
    <property type="component" value="Unassembled WGS sequence"/>
</dbReference>
<sequence length="235" mass="27106">MTLILCSRSRFRRTVINLIRLAKTRLRCSTVTFLNVIHLSPSPETPVFVCVFCSLIPIQKRNKSRDSGVAECVSRRRRVQLETHLHERGATIERFEADHRWLAEHEQDEREGKKHISKEREGENTRTSAGTEYPQRRLHGPLEQTRRTLSLHVPEARCASHGAHLPRVPSRLPLRRAPCVTRRGGRAAPRPCAYNWPTILRRQRRRTSHGMTQKRPVGSCCVVSLRARQNTRGSH</sequence>
<reference evidence="2" key="1">
    <citation type="submission" date="2022-01" db="EMBL/GenBank/DDBJ databases">
        <title>Comparative genomics reveals a dynamic genome evolution in the ectomycorrhizal milk-cap (Lactarius) mushrooms.</title>
        <authorList>
            <consortium name="DOE Joint Genome Institute"/>
            <person name="Lebreton A."/>
            <person name="Tang N."/>
            <person name="Kuo A."/>
            <person name="LaButti K."/>
            <person name="Drula E."/>
            <person name="Barry K."/>
            <person name="Clum A."/>
            <person name="Lipzen A."/>
            <person name="Mousain D."/>
            <person name="Ng V."/>
            <person name="Wang R."/>
            <person name="Wang X."/>
            <person name="Dai Y."/>
            <person name="Henrissat B."/>
            <person name="Grigoriev I.V."/>
            <person name="Guerin-Laguette A."/>
            <person name="Yu F."/>
            <person name="Martin F.M."/>
        </authorList>
    </citation>
    <scope>NUCLEOTIDE SEQUENCE</scope>
    <source>
        <strain evidence="2">QP</strain>
    </source>
</reference>
<gene>
    <name evidence="2" type="ORF">EDB92DRAFT_792340</name>
</gene>
<feature type="compositionally biased region" description="Basic and acidic residues" evidence="1">
    <location>
        <begin position="104"/>
        <end position="124"/>
    </location>
</feature>
<proteinExistence type="predicted"/>
<name>A0AAD4Q7I7_9AGAM</name>
<feature type="region of interest" description="Disordered" evidence="1">
    <location>
        <begin position="104"/>
        <end position="135"/>
    </location>
</feature>
<protein>
    <submittedName>
        <fullName evidence="2">Uncharacterized protein</fullName>
    </submittedName>
</protein>
<keyword evidence="3" id="KW-1185">Reference proteome</keyword>
<accession>A0AAD4Q7I7</accession>
<evidence type="ECO:0000313" key="3">
    <source>
        <dbReference type="Proteomes" id="UP001201163"/>
    </source>
</evidence>
<evidence type="ECO:0000256" key="1">
    <source>
        <dbReference type="SAM" id="MobiDB-lite"/>
    </source>
</evidence>
<comment type="caution">
    <text evidence="2">The sequence shown here is derived from an EMBL/GenBank/DDBJ whole genome shotgun (WGS) entry which is preliminary data.</text>
</comment>
<dbReference type="EMBL" id="JAKELL010000031">
    <property type="protein sequence ID" value="KAH8990361.1"/>
    <property type="molecule type" value="Genomic_DNA"/>
</dbReference>
<evidence type="ECO:0000313" key="2">
    <source>
        <dbReference type="EMBL" id="KAH8990361.1"/>
    </source>
</evidence>
<dbReference type="AlphaFoldDB" id="A0AAD4Q7I7"/>
<organism evidence="2 3">
    <name type="scientific">Lactarius akahatsu</name>
    <dbReference type="NCBI Taxonomy" id="416441"/>
    <lineage>
        <taxon>Eukaryota</taxon>
        <taxon>Fungi</taxon>
        <taxon>Dikarya</taxon>
        <taxon>Basidiomycota</taxon>
        <taxon>Agaricomycotina</taxon>
        <taxon>Agaricomycetes</taxon>
        <taxon>Russulales</taxon>
        <taxon>Russulaceae</taxon>
        <taxon>Lactarius</taxon>
    </lineage>
</organism>